<gene>
    <name evidence="1" type="ORF">CXK94_22095</name>
</gene>
<accession>A0A2N8SPR4</accession>
<evidence type="ECO:0000313" key="1">
    <source>
        <dbReference type="EMBL" id="PNG04482.1"/>
    </source>
</evidence>
<dbReference type="Proteomes" id="UP000236023">
    <property type="component" value="Unassembled WGS sequence"/>
</dbReference>
<sequence>MSTSRSSLESEIKELRDILARIPSENVIERIAFEERLITAETALAQCPISHVLEKARLTFRGRPVVGSHGISADFASKASGAFTDAFAAVAASLNKSLNFMGPIPDKGRNLLLITGTAIGSFGFEFELPPIQEDLFPEPEKGEEALEKIQALLRTTAEGSDDDVAELVEEIHPRAVRKVAEFLGYLAQQDAWCGLEFKDRFFRFSDIHQLQSSVERLQDENIQEQQESYRGEFQGVLPSARTFEFKLSDQSGVIKGKVDPAIEDPDILNREWLHKHVQVSLHVIRVGQGRPRFTLLDLASITP</sequence>
<proteinExistence type="predicted"/>
<comment type="caution">
    <text evidence="1">The sequence shown here is derived from an EMBL/GenBank/DDBJ whole genome shotgun (WGS) entry which is preliminary data.</text>
</comment>
<protein>
    <submittedName>
        <fullName evidence="1">Uncharacterized protein</fullName>
    </submittedName>
</protein>
<reference evidence="1 2" key="1">
    <citation type="submission" date="2018-01" db="EMBL/GenBank/DDBJ databases">
        <title>Denitrification phenotypes of diverse strains of Pseudomonas stutzeri.</title>
        <authorList>
            <person name="Milligan D.A."/>
            <person name="Bergaust L."/>
            <person name="Bakken L.R."/>
            <person name="Frostegard A."/>
        </authorList>
    </citation>
    <scope>NUCLEOTIDE SEQUENCE [LARGE SCALE GENOMIC DNA]</scope>
    <source>
        <strain evidence="1 2">24a75</strain>
    </source>
</reference>
<dbReference type="AlphaFoldDB" id="A0A2N8SPR4"/>
<dbReference type="RefSeq" id="WP_102895888.1">
    <property type="nucleotide sequence ID" value="NZ_JAMOHU010000088.1"/>
</dbReference>
<name>A0A2N8SPR4_STUST</name>
<evidence type="ECO:0000313" key="2">
    <source>
        <dbReference type="Proteomes" id="UP000236023"/>
    </source>
</evidence>
<organism evidence="1 2">
    <name type="scientific">Stutzerimonas stutzeri</name>
    <name type="common">Pseudomonas stutzeri</name>
    <dbReference type="NCBI Taxonomy" id="316"/>
    <lineage>
        <taxon>Bacteria</taxon>
        <taxon>Pseudomonadati</taxon>
        <taxon>Pseudomonadota</taxon>
        <taxon>Gammaproteobacteria</taxon>
        <taxon>Pseudomonadales</taxon>
        <taxon>Pseudomonadaceae</taxon>
        <taxon>Stutzerimonas</taxon>
    </lineage>
</organism>
<dbReference type="EMBL" id="POUT01000026">
    <property type="protein sequence ID" value="PNG04482.1"/>
    <property type="molecule type" value="Genomic_DNA"/>
</dbReference>